<sequence length="357" mass="38038">MTPAPPAGTARRAMAAALTAILVLVVLGACDTTHTNSPHPPSPSAAECQPARSARCSPTRAPAPPPVISQKAAAAVLQTYTRVNNAANRTRSARLNDRAETGAIRAQTQAEYRTYPYWTTQQKQSLNAFTYLDPTYFIPRRSATDQRPWFAVLARFSTSRWRSFMIFTETGKAWKLAAETPISPDLTIPTVAMDADGYVRAVDSDTTALAMRPDALPIAVNDDYASGGLADGAIFVPNAVTDGQRQAFRDAQTFLRPAATSHLDPANDPFADVFAIGTTDGGALVIASSAHSQIDSVNEPTGVITLGPHAKERAWLRTSHVQHLTTTYTCLDTAAVPPNGKGKPVLLGSDCAPTHAS</sequence>
<protein>
    <recommendedName>
        <fullName evidence="2">DUF8094 domain-containing protein</fullName>
    </recommendedName>
</protein>
<feature type="region of interest" description="Disordered" evidence="1">
    <location>
        <begin position="34"/>
        <end position="65"/>
    </location>
</feature>
<dbReference type="Pfam" id="PF26366">
    <property type="entry name" value="DUF8094"/>
    <property type="match status" value="1"/>
</dbReference>
<keyword evidence="4" id="KW-1185">Reference proteome</keyword>
<proteinExistence type="predicted"/>
<gene>
    <name evidence="3" type="ORF">SAMN05216251_1367</name>
</gene>
<dbReference type="EMBL" id="FONG01000036">
    <property type="protein sequence ID" value="SFF90756.1"/>
    <property type="molecule type" value="Genomic_DNA"/>
</dbReference>
<evidence type="ECO:0000259" key="2">
    <source>
        <dbReference type="Pfam" id="PF26366"/>
    </source>
</evidence>
<evidence type="ECO:0000313" key="4">
    <source>
        <dbReference type="Proteomes" id="UP000199323"/>
    </source>
</evidence>
<dbReference type="STRING" id="380248.SAMN05216251_1367"/>
<organism evidence="3 4">
    <name type="scientific">Actinacidiphila alni</name>
    <dbReference type="NCBI Taxonomy" id="380248"/>
    <lineage>
        <taxon>Bacteria</taxon>
        <taxon>Bacillati</taxon>
        <taxon>Actinomycetota</taxon>
        <taxon>Actinomycetes</taxon>
        <taxon>Kitasatosporales</taxon>
        <taxon>Streptomycetaceae</taxon>
        <taxon>Actinacidiphila</taxon>
    </lineage>
</organism>
<dbReference type="Proteomes" id="UP000199323">
    <property type="component" value="Unassembled WGS sequence"/>
</dbReference>
<dbReference type="AlphaFoldDB" id="A0A1I2MN07"/>
<evidence type="ECO:0000256" key="1">
    <source>
        <dbReference type="SAM" id="MobiDB-lite"/>
    </source>
</evidence>
<dbReference type="OrthoDB" id="3295569at2"/>
<dbReference type="InterPro" id="IPR058407">
    <property type="entry name" value="DUF8094"/>
</dbReference>
<reference evidence="3 4" key="1">
    <citation type="submission" date="2016-10" db="EMBL/GenBank/DDBJ databases">
        <authorList>
            <person name="de Groot N.N."/>
        </authorList>
    </citation>
    <scope>NUCLEOTIDE SEQUENCE [LARGE SCALE GENOMIC DNA]</scope>
    <source>
        <strain evidence="3 4">CGMCC 4.3510</strain>
    </source>
</reference>
<dbReference type="RefSeq" id="WP_093717746.1">
    <property type="nucleotide sequence ID" value="NZ_FONG01000036.1"/>
</dbReference>
<accession>A0A1I2MN07</accession>
<name>A0A1I2MN07_9ACTN</name>
<feature type="domain" description="DUF8094" evidence="2">
    <location>
        <begin position="66"/>
        <end position="356"/>
    </location>
</feature>
<evidence type="ECO:0000313" key="3">
    <source>
        <dbReference type="EMBL" id="SFF90756.1"/>
    </source>
</evidence>